<protein>
    <recommendedName>
        <fullName evidence="2">Antitoxin</fullName>
    </recommendedName>
</protein>
<gene>
    <name evidence="3" type="ORF">DAETH_14320</name>
</gene>
<name>A0ABN6RFJ2_9DEIO</name>
<dbReference type="NCBIfam" id="TIGR01552">
    <property type="entry name" value="phd_fam"/>
    <property type="match status" value="1"/>
</dbReference>
<dbReference type="Proteomes" id="UP001064971">
    <property type="component" value="Chromosome"/>
</dbReference>
<evidence type="ECO:0000256" key="2">
    <source>
        <dbReference type="RuleBase" id="RU362080"/>
    </source>
</evidence>
<organism evidence="3 4">
    <name type="scientific">Deinococcus aetherius</name>
    <dbReference type="NCBI Taxonomy" id="200252"/>
    <lineage>
        <taxon>Bacteria</taxon>
        <taxon>Thermotogati</taxon>
        <taxon>Deinococcota</taxon>
        <taxon>Deinococci</taxon>
        <taxon>Deinococcales</taxon>
        <taxon>Deinococcaceae</taxon>
        <taxon>Deinococcus</taxon>
    </lineage>
</organism>
<evidence type="ECO:0000256" key="1">
    <source>
        <dbReference type="ARBA" id="ARBA00009981"/>
    </source>
</evidence>
<dbReference type="InterPro" id="IPR036165">
    <property type="entry name" value="YefM-like_sf"/>
</dbReference>
<dbReference type="RefSeq" id="WP_264777224.1">
    <property type="nucleotide sequence ID" value="NZ_AP026560.1"/>
</dbReference>
<evidence type="ECO:0000313" key="4">
    <source>
        <dbReference type="Proteomes" id="UP001064971"/>
    </source>
</evidence>
<sequence length="102" mass="11432">MTRLNISQLRQNLREAVEQVKAGEEIEVVQNGVVVAALVHPERLRSRVVTPNTVAVNALSAQLEAARNRVRQNGLRLSGEGIRPERAEELVQDVDRQRNESE</sequence>
<dbReference type="Gene3D" id="3.40.1620.10">
    <property type="entry name" value="YefM-like domain"/>
    <property type="match status" value="1"/>
</dbReference>
<reference evidence="3" key="1">
    <citation type="submission" date="2022-07" db="EMBL/GenBank/DDBJ databases">
        <title>Complete Genome Sequence of the Radioresistant Bacterium Deinococcus aetherius ST0316, Isolated from the Air Dust collected in Lower Stratosphere above Japan.</title>
        <authorList>
            <person name="Satoh K."/>
            <person name="Hagiwara K."/>
            <person name="Katsumata K."/>
            <person name="Kubo A."/>
            <person name="Yokobori S."/>
            <person name="Yamagishi A."/>
            <person name="Oono Y."/>
            <person name="Narumi I."/>
        </authorList>
    </citation>
    <scope>NUCLEOTIDE SEQUENCE</scope>
    <source>
        <strain evidence="3">ST0316</strain>
    </source>
</reference>
<dbReference type="EMBL" id="AP026560">
    <property type="protein sequence ID" value="BDP41463.1"/>
    <property type="molecule type" value="Genomic_DNA"/>
</dbReference>
<comment type="function">
    <text evidence="2">Antitoxin component of a type II toxin-antitoxin (TA) system.</text>
</comment>
<accession>A0ABN6RFJ2</accession>
<dbReference type="InterPro" id="IPR006442">
    <property type="entry name" value="Antitoxin_Phd/YefM"/>
</dbReference>
<comment type="similarity">
    <text evidence="1 2">Belongs to the phD/YefM antitoxin family.</text>
</comment>
<evidence type="ECO:0000313" key="3">
    <source>
        <dbReference type="EMBL" id="BDP41463.1"/>
    </source>
</evidence>
<keyword evidence="4" id="KW-1185">Reference proteome</keyword>
<dbReference type="Pfam" id="PF02604">
    <property type="entry name" value="PhdYeFM_antitox"/>
    <property type="match status" value="1"/>
</dbReference>
<proteinExistence type="inferred from homology"/>
<dbReference type="SUPFAM" id="SSF143120">
    <property type="entry name" value="YefM-like"/>
    <property type="match status" value="1"/>
</dbReference>